<keyword evidence="2" id="KW-1185">Reference proteome</keyword>
<protein>
    <submittedName>
        <fullName evidence="1">Uncharacterized protein</fullName>
    </submittedName>
</protein>
<sequence>MQYTYYITHAARRTSILCTVHSANKQWIGRVDGLISSLYIVSQQQGNLTLSGPSSGWGAAGEARTRDRRIPVDLRVCSPLCHQHSMMTELQRIHHVSSVQEVL</sequence>
<reference evidence="1 2" key="1">
    <citation type="journal article" date="2021" name="Elife">
        <title>Chloroplast acquisition without the gene transfer in kleptoplastic sea slugs, Plakobranchus ocellatus.</title>
        <authorList>
            <person name="Maeda T."/>
            <person name="Takahashi S."/>
            <person name="Yoshida T."/>
            <person name="Shimamura S."/>
            <person name="Takaki Y."/>
            <person name="Nagai Y."/>
            <person name="Toyoda A."/>
            <person name="Suzuki Y."/>
            <person name="Arimoto A."/>
            <person name="Ishii H."/>
            <person name="Satoh N."/>
            <person name="Nishiyama T."/>
            <person name="Hasebe M."/>
            <person name="Maruyama T."/>
            <person name="Minagawa J."/>
            <person name="Obokata J."/>
            <person name="Shigenobu S."/>
        </authorList>
    </citation>
    <scope>NUCLEOTIDE SEQUENCE [LARGE SCALE GENOMIC DNA]</scope>
</reference>
<evidence type="ECO:0000313" key="2">
    <source>
        <dbReference type="Proteomes" id="UP000735302"/>
    </source>
</evidence>
<dbReference type="Proteomes" id="UP000735302">
    <property type="component" value="Unassembled WGS sequence"/>
</dbReference>
<proteinExistence type="predicted"/>
<organism evidence="1 2">
    <name type="scientific">Plakobranchus ocellatus</name>
    <dbReference type="NCBI Taxonomy" id="259542"/>
    <lineage>
        <taxon>Eukaryota</taxon>
        <taxon>Metazoa</taxon>
        <taxon>Spiralia</taxon>
        <taxon>Lophotrochozoa</taxon>
        <taxon>Mollusca</taxon>
        <taxon>Gastropoda</taxon>
        <taxon>Heterobranchia</taxon>
        <taxon>Euthyneura</taxon>
        <taxon>Panpulmonata</taxon>
        <taxon>Sacoglossa</taxon>
        <taxon>Placobranchoidea</taxon>
        <taxon>Plakobranchidae</taxon>
        <taxon>Plakobranchus</taxon>
    </lineage>
</organism>
<name>A0AAV4C850_9GAST</name>
<dbReference type="AlphaFoldDB" id="A0AAV4C850"/>
<comment type="caution">
    <text evidence="1">The sequence shown here is derived from an EMBL/GenBank/DDBJ whole genome shotgun (WGS) entry which is preliminary data.</text>
</comment>
<gene>
    <name evidence="1" type="ORF">PoB_005405200</name>
</gene>
<evidence type="ECO:0000313" key="1">
    <source>
        <dbReference type="EMBL" id="GFO27547.1"/>
    </source>
</evidence>
<accession>A0AAV4C850</accession>
<dbReference type="EMBL" id="BLXT01005934">
    <property type="protein sequence ID" value="GFO27547.1"/>
    <property type="molecule type" value="Genomic_DNA"/>
</dbReference>